<organism evidence="1 2">
    <name type="scientific">Oidiodendron maius (strain Zn)</name>
    <dbReference type="NCBI Taxonomy" id="913774"/>
    <lineage>
        <taxon>Eukaryota</taxon>
        <taxon>Fungi</taxon>
        <taxon>Dikarya</taxon>
        <taxon>Ascomycota</taxon>
        <taxon>Pezizomycotina</taxon>
        <taxon>Leotiomycetes</taxon>
        <taxon>Leotiomycetes incertae sedis</taxon>
        <taxon>Myxotrichaceae</taxon>
        <taxon>Oidiodendron</taxon>
    </lineage>
</organism>
<gene>
    <name evidence="1" type="ORF">OIDMADRAFT_183357</name>
</gene>
<dbReference type="InterPro" id="IPR032710">
    <property type="entry name" value="NTF2-like_dom_sf"/>
</dbReference>
<sequence>MEANIQDWFKAFYATSDDESAHAKYTSFFTPDAKLIMGDRTAKGQAEIFELRKRMWTEVSSRKHTYRYYSSTAFTDTYLLEGEVTYTFKAGGDNSINWVAKADFEGEGTARKLKFYQVFLNVGSK</sequence>
<keyword evidence="2" id="KW-1185">Reference proteome</keyword>
<evidence type="ECO:0000313" key="1">
    <source>
        <dbReference type="EMBL" id="KIM95873.1"/>
    </source>
</evidence>
<dbReference type="PANTHER" id="PTHR39401">
    <property type="entry name" value="SNOAL-LIKE DOMAIN-CONTAINING PROTEIN"/>
    <property type="match status" value="1"/>
</dbReference>
<evidence type="ECO:0000313" key="2">
    <source>
        <dbReference type="Proteomes" id="UP000054321"/>
    </source>
</evidence>
<dbReference type="AlphaFoldDB" id="A0A0C3CAA5"/>
<dbReference type="PANTHER" id="PTHR39401:SF1">
    <property type="entry name" value="SNOAL-LIKE DOMAIN-CONTAINING PROTEIN"/>
    <property type="match status" value="1"/>
</dbReference>
<accession>A0A0C3CAA5</accession>
<dbReference type="Gene3D" id="3.10.450.50">
    <property type="match status" value="1"/>
</dbReference>
<dbReference type="InParanoid" id="A0A0C3CAA5"/>
<proteinExistence type="predicted"/>
<name>A0A0C3CAA5_OIDMZ</name>
<dbReference type="Proteomes" id="UP000054321">
    <property type="component" value="Unassembled WGS sequence"/>
</dbReference>
<reference evidence="1 2" key="1">
    <citation type="submission" date="2014-04" db="EMBL/GenBank/DDBJ databases">
        <authorList>
            <consortium name="DOE Joint Genome Institute"/>
            <person name="Kuo A."/>
            <person name="Martino E."/>
            <person name="Perotto S."/>
            <person name="Kohler A."/>
            <person name="Nagy L.G."/>
            <person name="Floudas D."/>
            <person name="Copeland A."/>
            <person name="Barry K.W."/>
            <person name="Cichocki N."/>
            <person name="Veneault-Fourrey C."/>
            <person name="LaButti K."/>
            <person name="Lindquist E.A."/>
            <person name="Lipzen A."/>
            <person name="Lundell T."/>
            <person name="Morin E."/>
            <person name="Murat C."/>
            <person name="Sun H."/>
            <person name="Tunlid A."/>
            <person name="Henrissat B."/>
            <person name="Grigoriev I.V."/>
            <person name="Hibbett D.S."/>
            <person name="Martin F."/>
            <person name="Nordberg H.P."/>
            <person name="Cantor M.N."/>
            <person name="Hua S.X."/>
        </authorList>
    </citation>
    <scope>NUCLEOTIDE SEQUENCE [LARGE SCALE GENOMIC DNA]</scope>
    <source>
        <strain evidence="1 2">Zn</strain>
    </source>
</reference>
<protein>
    <recommendedName>
        <fullName evidence="3">SnoaL-like domain-containing protein</fullName>
    </recommendedName>
</protein>
<reference evidence="2" key="2">
    <citation type="submission" date="2015-01" db="EMBL/GenBank/DDBJ databases">
        <title>Evolutionary Origins and Diversification of the Mycorrhizal Mutualists.</title>
        <authorList>
            <consortium name="DOE Joint Genome Institute"/>
            <consortium name="Mycorrhizal Genomics Consortium"/>
            <person name="Kohler A."/>
            <person name="Kuo A."/>
            <person name="Nagy L.G."/>
            <person name="Floudas D."/>
            <person name="Copeland A."/>
            <person name="Barry K.W."/>
            <person name="Cichocki N."/>
            <person name="Veneault-Fourrey C."/>
            <person name="LaButti K."/>
            <person name="Lindquist E.A."/>
            <person name="Lipzen A."/>
            <person name="Lundell T."/>
            <person name="Morin E."/>
            <person name="Murat C."/>
            <person name="Riley R."/>
            <person name="Ohm R."/>
            <person name="Sun H."/>
            <person name="Tunlid A."/>
            <person name="Henrissat B."/>
            <person name="Grigoriev I.V."/>
            <person name="Hibbett D.S."/>
            <person name="Martin F."/>
        </authorList>
    </citation>
    <scope>NUCLEOTIDE SEQUENCE [LARGE SCALE GENOMIC DNA]</scope>
    <source>
        <strain evidence="2">Zn</strain>
    </source>
</reference>
<dbReference type="HOGENOM" id="CLU_107714_2_2_1"/>
<evidence type="ECO:0008006" key="3">
    <source>
        <dbReference type="Google" id="ProtNLM"/>
    </source>
</evidence>
<dbReference type="SUPFAM" id="SSF54427">
    <property type="entry name" value="NTF2-like"/>
    <property type="match status" value="1"/>
</dbReference>
<dbReference type="OrthoDB" id="3468019at2759"/>
<dbReference type="EMBL" id="KN832885">
    <property type="protein sequence ID" value="KIM95873.1"/>
    <property type="molecule type" value="Genomic_DNA"/>
</dbReference>
<dbReference type="STRING" id="913774.A0A0C3CAA5"/>